<dbReference type="GO" id="GO:0005686">
    <property type="term" value="C:U2 snRNP"/>
    <property type="evidence" value="ECO:0000318"/>
    <property type="project" value="GO_Central"/>
</dbReference>
<dbReference type="Gene3D" id="3.30.70.330">
    <property type="match status" value="1"/>
</dbReference>
<sequence>MNPLTNVKNIKKLSETELKYNISGKASWHYQYKDSAWIFIGGLPYELSEGDIICIFSQYGEVANINLVRDKVTGKSKGFCFLCYEDQRSTILAVDNLNSIKVCGRTLRVDHVEQYKIPKDPDKLDEDALRILQEGCGPESSVIKTLVNSVQENPAASVTAVVSEVKIPKQEKDTGSNSKPKHREEREKERRRSRSPNWRRSTERKHSDDRNKFHDKDHHHYDRTKKDKERAHRGERSPDRDRRRDRR</sequence>
<accession>E9G6B3</accession>
<dbReference type="InterPro" id="IPR012677">
    <property type="entry name" value="Nucleotide-bd_a/b_plait_sf"/>
</dbReference>
<organism evidence="9 10">
    <name type="scientific">Daphnia pulex</name>
    <name type="common">Water flea</name>
    <dbReference type="NCBI Taxonomy" id="6669"/>
    <lineage>
        <taxon>Eukaryota</taxon>
        <taxon>Metazoa</taxon>
        <taxon>Ecdysozoa</taxon>
        <taxon>Arthropoda</taxon>
        <taxon>Crustacea</taxon>
        <taxon>Branchiopoda</taxon>
        <taxon>Diplostraca</taxon>
        <taxon>Cladocera</taxon>
        <taxon>Anomopoda</taxon>
        <taxon>Daphniidae</taxon>
        <taxon>Daphnia</taxon>
    </lineage>
</organism>
<proteinExistence type="inferred from homology"/>
<dbReference type="Proteomes" id="UP000000305">
    <property type="component" value="Unassembled WGS sequence"/>
</dbReference>
<dbReference type="AlphaFoldDB" id="E9G6B3"/>
<dbReference type="eggNOG" id="KOG0126">
    <property type="taxonomic scope" value="Eukaryota"/>
</dbReference>
<evidence type="ECO:0000256" key="4">
    <source>
        <dbReference type="ARBA" id="ARBA00064744"/>
    </source>
</evidence>
<dbReference type="InterPro" id="IPR045844">
    <property type="entry name" value="RRM_Ist3-like"/>
</dbReference>
<dbReference type="EMBL" id="GL732533">
    <property type="protein sequence ID" value="EFX85021.1"/>
    <property type="molecule type" value="Genomic_DNA"/>
</dbReference>
<dbReference type="OMA" id="RYKDSCY"/>
<dbReference type="PANTHER" id="PTHR45880">
    <property type="entry name" value="RNA-BINDING MOTIF PROTEIN, X-LINKED 2"/>
    <property type="match status" value="1"/>
</dbReference>
<dbReference type="InParanoid" id="E9G6B3"/>
<protein>
    <recommendedName>
        <fullName evidence="5">RNA-binding motif protein, X-linked 2</fullName>
    </recommendedName>
</protein>
<dbReference type="PANTHER" id="PTHR45880:SF1">
    <property type="entry name" value="RNA-BINDING MOTIF PROTEIN, X-LINKED 2"/>
    <property type="match status" value="1"/>
</dbReference>
<dbReference type="KEGG" id="dpx:DAPPUDRAFT_194198"/>
<evidence type="ECO:0000256" key="1">
    <source>
        <dbReference type="ARBA" id="ARBA00022884"/>
    </source>
</evidence>
<dbReference type="OrthoDB" id="2573941at2759"/>
<dbReference type="CDD" id="cd12411">
    <property type="entry name" value="RRM_ist3_like"/>
    <property type="match status" value="1"/>
</dbReference>
<dbReference type="GO" id="GO:0003723">
    <property type="term" value="F:RNA binding"/>
    <property type="evidence" value="ECO:0007669"/>
    <property type="project" value="UniProtKB-UniRule"/>
</dbReference>
<dbReference type="STRING" id="6669.E9G6B3"/>
<dbReference type="GO" id="GO:0005654">
    <property type="term" value="C:nucleoplasm"/>
    <property type="evidence" value="ECO:0007669"/>
    <property type="project" value="UniProtKB-ARBA"/>
</dbReference>
<dbReference type="HOGENOM" id="CLU_045495_5_1_1"/>
<evidence type="ECO:0000256" key="5">
    <source>
        <dbReference type="ARBA" id="ARBA00074390"/>
    </source>
</evidence>
<dbReference type="InterPro" id="IPR000504">
    <property type="entry name" value="RRM_dom"/>
</dbReference>
<keyword evidence="10" id="KW-1185">Reference proteome</keyword>
<name>E9G6B3_DAPPU</name>
<reference evidence="9 10" key="1">
    <citation type="journal article" date="2011" name="Science">
        <title>The ecoresponsive genome of Daphnia pulex.</title>
        <authorList>
            <person name="Colbourne J.K."/>
            <person name="Pfrender M.E."/>
            <person name="Gilbert D."/>
            <person name="Thomas W.K."/>
            <person name="Tucker A."/>
            <person name="Oakley T.H."/>
            <person name="Tokishita S."/>
            <person name="Aerts A."/>
            <person name="Arnold G.J."/>
            <person name="Basu M.K."/>
            <person name="Bauer D.J."/>
            <person name="Caceres C.E."/>
            <person name="Carmel L."/>
            <person name="Casola C."/>
            <person name="Choi J.H."/>
            <person name="Detter J.C."/>
            <person name="Dong Q."/>
            <person name="Dusheyko S."/>
            <person name="Eads B.D."/>
            <person name="Frohlich T."/>
            <person name="Geiler-Samerotte K.A."/>
            <person name="Gerlach D."/>
            <person name="Hatcher P."/>
            <person name="Jogdeo S."/>
            <person name="Krijgsveld J."/>
            <person name="Kriventseva E.V."/>
            <person name="Kultz D."/>
            <person name="Laforsch C."/>
            <person name="Lindquist E."/>
            <person name="Lopez J."/>
            <person name="Manak J.R."/>
            <person name="Muller J."/>
            <person name="Pangilinan J."/>
            <person name="Patwardhan R.P."/>
            <person name="Pitluck S."/>
            <person name="Pritham E.J."/>
            <person name="Rechtsteiner A."/>
            <person name="Rho M."/>
            <person name="Rogozin I.B."/>
            <person name="Sakarya O."/>
            <person name="Salamov A."/>
            <person name="Schaack S."/>
            <person name="Shapiro H."/>
            <person name="Shiga Y."/>
            <person name="Skalitzky C."/>
            <person name="Smith Z."/>
            <person name="Souvorov A."/>
            <person name="Sung W."/>
            <person name="Tang Z."/>
            <person name="Tsuchiya D."/>
            <person name="Tu H."/>
            <person name="Vos H."/>
            <person name="Wang M."/>
            <person name="Wolf Y.I."/>
            <person name="Yamagata H."/>
            <person name="Yamada T."/>
            <person name="Ye Y."/>
            <person name="Shaw J.R."/>
            <person name="Andrews J."/>
            <person name="Crease T.J."/>
            <person name="Tang H."/>
            <person name="Lucas S.M."/>
            <person name="Robertson H.M."/>
            <person name="Bork P."/>
            <person name="Koonin E.V."/>
            <person name="Zdobnov E.M."/>
            <person name="Grigoriev I.V."/>
            <person name="Lynch M."/>
            <person name="Boore J.L."/>
        </authorList>
    </citation>
    <scope>NUCLEOTIDE SEQUENCE [LARGE SCALE GENOMIC DNA]</scope>
</reference>
<keyword evidence="1 6" id="KW-0694">RNA-binding</keyword>
<dbReference type="SUPFAM" id="SSF54928">
    <property type="entry name" value="RNA-binding domain, RBD"/>
    <property type="match status" value="1"/>
</dbReference>
<comment type="function">
    <text evidence="2">Involved in pre-mRNA splicing as component of the activated spliceosome. As a component of the minor spliceosome, involved in the splicing of U12-type introns in pre-mRNAs.</text>
</comment>
<gene>
    <name evidence="9" type="ORF">DAPPUDRAFT_194198</name>
</gene>
<feature type="region of interest" description="Disordered" evidence="7">
    <location>
        <begin position="166"/>
        <end position="247"/>
    </location>
</feature>
<evidence type="ECO:0000313" key="10">
    <source>
        <dbReference type="Proteomes" id="UP000000305"/>
    </source>
</evidence>
<dbReference type="InterPro" id="IPR051847">
    <property type="entry name" value="RNA_proc/Spliceosome_comp"/>
</dbReference>
<dbReference type="PhylomeDB" id="E9G6B3"/>
<dbReference type="FunCoup" id="E9G6B3">
    <property type="interactions" value="142"/>
</dbReference>
<dbReference type="Pfam" id="PF00076">
    <property type="entry name" value="RRM_1"/>
    <property type="match status" value="1"/>
</dbReference>
<dbReference type="GO" id="GO:0000398">
    <property type="term" value="P:mRNA splicing, via spliceosome"/>
    <property type="evidence" value="ECO:0000318"/>
    <property type="project" value="GO_Central"/>
</dbReference>
<dbReference type="SMART" id="SM00360">
    <property type="entry name" value="RRM"/>
    <property type="match status" value="1"/>
</dbReference>
<evidence type="ECO:0000256" key="7">
    <source>
        <dbReference type="SAM" id="MobiDB-lite"/>
    </source>
</evidence>
<evidence type="ECO:0000256" key="3">
    <source>
        <dbReference type="ARBA" id="ARBA00061455"/>
    </source>
</evidence>
<feature type="compositionally biased region" description="Basic and acidic residues" evidence="7">
    <location>
        <begin position="200"/>
        <end position="247"/>
    </location>
</feature>
<evidence type="ECO:0000256" key="2">
    <source>
        <dbReference type="ARBA" id="ARBA00053249"/>
    </source>
</evidence>
<comment type="subunit">
    <text evidence="4">Part of the activated spliceosome B/catalytic step 1 spliceosome, one of the forms of the spliceosome which has a well-formed active site but still cannot catalyze the branching reaction and is composed of at least 52 proteins, the U2, U5 and U6 snRNAs and the pre-mRNA. Component of the minor spliceosome, which splices U12-type introns.</text>
</comment>
<evidence type="ECO:0000259" key="8">
    <source>
        <dbReference type="PROSITE" id="PS50102"/>
    </source>
</evidence>
<dbReference type="PROSITE" id="PS50102">
    <property type="entry name" value="RRM"/>
    <property type="match status" value="1"/>
</dbReference>
<feature type="domain" description="RRM" evidence="8">
    <location>
        <begin position="36"/>
        <end position="114"/>
    </location>
</feature>
<dbReference type="FunFam" id="3.30.70.330:FF:000218">
    <property type="entry name" value="RNA-binding motif protein, X-linked 2"/>
    <property type="match status" value="1"/>
</dbReference>
<comment type="similarity">
    <text evidence="3">Belongs to the IST3 family.</text>
</comment>
<evidence type="ECO:0000313" key="9">
    <source>
        <dbReference type="EMBL" id="EFX85021.1"/>
    </source>
</evidence>
<dbReference type="InterPro" id="IPR035979">
    <property type="entry name" value="RBD_domain_sf"/>
</dbReference>
<dbReference type="GO" id="GO:0071011">
    <property type="term" value="C:precatalytic spliceosome"/>
    <property type="evidence" value="ECO:0000318"/>
    <property type="project" value="GO_Central"/>
</dbReference>
<evidence type="ECO:0000256" key="6">
    <source>
        <dbReference type="PROSITE-ProRule" id="PRU00176"/>
    </source>
</evidence>